<dbReference type="AlphaFoldDB" id="A0A843XI14"/>
<proteinExistence type="predicted"/>
<organism evidence="1 2">
    <name type="scientific">Colocasia esculenta</name>
    <name type="common">Wild taro</name>
    <name type="synonym">Arum esculentum</name>
    <dbReference type="NCBI Taxonomy" id="4460"/>
    <lineage>
        <taxon>Eukaryota</taxon>
        <taxon>Viridiplantae</taxon>
        <taxon>Streptophyta</taxon>
        <taxon>Embryophyta</taxon>
        <taxon>Tracheophyta</taxon>
        <taxon>Spermatophyta</taxon>
        <taxon>Magnoliopsida</taxon>
        <taxon>Liliopsida</taxon>
        <taxon>Araceae</taxon>
        <taxon>Aroideae</taxon>
        <taxon>Colocasieae</taxon>
        <taxon>Colocasia</taxon>
    </lineage>
</organism>
<feature type="non-terminal residue" evidence="1">
    <location>
        <position position="1"/>
    </location>
</feature>
<comment type="caution">
    <text evidence="1">The sequence shown here is derived from an EMBL/GenBank/DDBJ whole genome shotgun (WGS) entry which is preliminary data.</text>
</comment>
<dbReference type="EMBL" id="NMUH01008563">
    <property type="protein sequence ID" value="MQM18986.1"/>
    <property type="molecule type" value="Genomic_DNA"/>
</dbReference>
<evidence type="ECO:0000313" key="1">
    <source>
        <dbReference type="EMBL" id="MQM18986.1"/>
    </source>
</evidence>
<reference evidence="1" key="1">
    <citation type="submission" date="2017-07" db="EMBL/GenBank/DDBJ databases">
        <title>Taro Niue Genome Assembly and Annotation.</title>
        <authorList>
            <person name="Atibalentja N."/>
            <person name="Keating K."/>
            <person name="Fields C.J."/>
        </authorList>
    </citation>
    <scope>NUCLEOTIDE SEQUENCE</scope>
    <source>
        <strain evidence="1">Niue_2</strain>
        <tissue evidence="1">Leaf</tissue>
    </source>
</reference>
<gene>
    <name evidence="1" type="ORF">Taro_051983</name>
</gene>
<protein>
    <submittedName>
        <fullName evidence="1">Uncharacterized protein</fullName>
    </submittedName>
</protein>
<sequence length="141" mass="16090">RIRRFPVRRPNYSSGAWSRDADAIAYGHPFAQMGITFRSVIEIAYKTPIRNWHSEVPALVASFLFQAIRRRFEVGKPSFPTPKLHFQSTISPFPRFSGSSVSLDYANSWRGNHTDSVCLAYANRWRVNDTVSASHGDRQLC</sequence>
<dbReference type="Proteomes" id="UP000652761">
    <property type="component" value="Unassembled WGS sequence"/>
</dbReference>
<name>A0A843XI14_COLES</name>
<accession>A0A843XI14</accession>
<evidence type="ECO:0000313" key="2">
    <source>
        <dbReference type="Proteomes" id="UP000652761"/>
    </source>
</evidence>
<keyword evidence="2" id="KW-1185">Reference proteome</keyword>